<evidence type="ECO:0000256" key="1">
    <source>
        <dbReference type="ARBA" id="ARBA00023267"/>
    </source>
</evidence>
<dbReference type="InterPro" id="IPR011053">
    <property type="entry name" value="Single_hybrid_motif"/>
</dbReference>
<dbReference type="FunFam" id="2.40.50.100:FF:000003">
    <property type="entry name" value="Acetyl-CoA carboxylase biotin carboxyl carrier protein"/>
    <property type="match status" value="1"/>
</dbReference>
<dbReference type="InterPro" id="IPR003379">
    <property type="entry name" value="Carboxylase_cons_dom"/>
</dbReference>
<name>A0A1B6KZ26_9HEMI</name>
<dbReference type="Gene3D" id="2.40.50.100">
    <property type="match status" value="1"/>
</dbReference>
<dbReference type="GO" id="GO:0004736">
    <property type="term" value="F:pyruvate carboxylase activity"/>
    <property type="evidence" value="ECO:0007669"/>
    <property type="project" value="TreeGrafter"/>
</dbReference>
<dbReference type="InterPro" id="IPR000891">
    <property type="entry name" value="PYR_CT"/>
</dbReference>
<dbReference type="PROSITE" id="PS50968">
    <property type="entry name" value="BIOTINYL_LIPOYL"/>
    <property type="match status" value="1"/>
</dbReference>
<dbReference type="FunFam" id="3.20.20.70:FF:000033">
    <property type="entry name" value="Pyruvate carboxylase"/>
    <property type="match status" value="1"/>
</dbReference>
<dbReference type="PROSITE" id="PS50991">
    <property type="entry name" value="PYR_CT"/>
    <property type="match status" value="1"/>
</dbReference>
<dbReference type="InterPro" id="IPR000089">
    <property type="entry name" value="Biotin_lipoyl"/>
</dbReference>
<dbReference type="Pfam" id="PF00682">
    <property type="entry name" value="HMGL-like"/>
    <property type="match status" value="1"/>
</dbReference>
<evidence type="ECO:0000259" key="3">
    <source>
        <dbReference type="PROSITE" id="PS50991"/>
    </source>
</evidence>
<sequence length="613" mass="67110">MDTTFRDAHQSLLATRVRTRDIVNIAPYVAHTFSNLYSLENWGGATFDVSLRFLHECPWERLEEMRKIVPNIPFQMLLRGANAVGYTNYPDNVVFKFCELSVQTGMDIFRVFDSLNYLPNLILGMEAAGKAGGVVEAAISYTGDVSDPSRTKYDLKYYTNLADELVKAGTHVLCIKDMAGLLKPAAATLLVKALRDKHPDVPIHIHTHDTSGAGVASMLACAHAGADVVDVAVDSMSGMTSQPSMGAMVASLQGSSADTGLDLKNVSAYSAYWEQTRQMYAPFECTTTMKSGNADVYLNEIPGGQYTNLQFQAYSLGLGDMFEDVKKSYREANMLLGDIIKVTPSSKVVGDLAQFMVQNGLKSEDVMARAEELSFPKSVVEFLQGAIGEPYQGFPEPLRSKVLKDMPRVTGRPGASLAPLDFQKLKSELQNQHPHISDRDVMSAALYPAVTNDFLNFREDYGPVDKIDTRIFLVGPKVGEEFEVTIEKGKTLGIKTLAIAEDLTPSGEREVFFELNGQLRSVFIRDKEASKELHIHPKAEKGNKDQVGAPMPGSVMEVRVKVGDTVEKGAALVVLSAMKMEMVVQAPRAGKVKSIEVAVGNKLEGDDLLLTLE</sequence>
<keyword evidence="1" id="KW-0092">Biotin</keyword>
<dbReference type="PANTHER" id="PTHR43778">
    <property type="entry name" value="PYRUVATE CARBOXYLASE"/>
    <property type="match status" value="1"/>
</dbReference>
<dbReference type="Gene3D" id="3.20.20.70">
    <property type="entry name" value="Aldolase class I"/>
    <property type="match status" value="1"/>
</dbReference>
<feature type="domain" description="Pyruvate carboxyltransferase" evidence="3">
    <location>
        <begin position="1"/>
        <end position="267"/>
    </location>
</feature>
<proteinExistence type="predicted"/>
<dbReference type="CDD" id="cd06850">
    <property type="entry name" value="biotinyl_domain"/>
    <property type="match status" value="1"/>
</dbReference>
<dbReference type="Gene3D" id="3.10.600.10">
    <property type="entry name" value="pyruvate carboxylase f1077a mutant domain"/>
    <property type="match status" value="1"/>
</dbReference>
<gene>
    <name evidence="4" type="ORF">g.35777</name>
</gene>
<dbReference type="InterPro" id="IPR055268">
    <property type="entry name" value="PCB-like"/>
</dbReference>
<dbReference type="SUPFAM" id="SSF51230">
    <property type="entry name" value="Single hybrid motif"/>
    <property type="match status" value="1"/>
</dbReference>
<evidence type="ECO:0008006" key="5">
    <source>
        <dbReference type="Google" id="ProtNLM"/>
    </source>
</evidence>
<dbReference type="GO" id="GO:0006094">
    <property type="term" value="P:gluconeogenesis"/>
    <property type="evidence" value="ECO:0007669"/>
    <property type="project" value="TreeGrafter"/>
</dbReference>
<dbReference type="FunFam" id="3.10.600.10:FF:000001">
    <property type="entry name" value="Pyruvate carboxylase"/>
    <property type="match status" value="1"/>
</dbReference>
<evidence type="ECO:0000259" key="2">
    <source>
        <dbReference type="PROSITE" id="PS50968"/>
    </source>
</evidence>
<dbReference type="Pfam" id="PF02436">
    <property type="entry name" value="PYC_OADA"/>
    <property type="match status" value="1"/>
</dbReference>
<dbReference type="Pfam" id="PF00364">
    <property type="entry name" value="Biotin_lipoyl"/>
    <property type="match status" value="1"/>
</dbReference>
<dbReference type="SUPFAM" id="SSF89000">
    <property type="entry name" value="post-HMGL domain-like"/>
    <property type="match status" value="1"/>
</dbReference>
<reference evidence="4" key="1">
    <citation type="submission" date="2015-11" db="EMBL/GenBank/DDBJ databases">
        <title>De novo transcriptome assembly of four potential Pierce s Disease insect vectors from Arizona vineyards.</title>
        <authorList>
            <person name="Tassone E.E."/>
        </authorList>
    </citation>
    <scope>NUCLEOTIDE SEQUENCE</scope>
</reference>
<dbReference type="InterPro" id="IPR013785">
    <property type="entry name" value="Aldolase_TIM"/>
</dbReference>
<dbReference type="PANTHER" id="PTHR43778:SF2">
    <property type="entry name" value="PYRUVATE CARBOXYLASE, MITOCHONDRIAL"/>
    <property type="match status" value="1"/>
</dbReference>
<feature type="domain" description="Lipoyl-binding" evidence="2">
    <location>
        <begin position="538"/>
        <end position="613"/>
    </location>
</feature>
<evidence type="ECO:0000313" key="4">
    <source>
        <dbReference type="EMBL" id="JAT16698.1"/>
    </source>
</evidence>
<dbReference type="GO" id="GO:0005737">
    <property type="term" value="C:cytoplasm"/>
    <property type="evidence" value="ECO:0007669"/>
    <property type="project" value="TreeGrafter"/>
</dbReference>
<dbReference type="SUPFAM" id="SSF51569">
    <property type="entry name" value="Aldolase"/>
    <property type="match status" value="1"/>
</dbReference>
<organism evidence="4">
    <name type="scientific">Graphocephala atropunctata</name>
    <dbReference type="NCBI Taxonomy" id="36148"/>
    <lineage>
        <taxon>Eukaryota</taxon>
        <taxon>Metazoa</taxon>
        <taxon>Ecdysozoa</taxon>
        <taxon>Arthropoda</taxon>
        <taxon>Hexapoda</taxon>
        <taxon>Insecta</taxon>
        <taxon>Pterygota</taxon>
        <taxon>Neoptera</taxon>
        <taxon>Paraneoptera</taxon>
        <taxon>Hemiptera</taxon>
        <taxon>Auchenorrhyncha</taxon>
        <taxon>Membracoidea</taxon>
        <taxon>Cicadellidae</taxon>
        <taxon>Cicadellinae</taxon>
        <taxon>Cicadellini</taxon>
        <taxon>Graphocephala</taxon>
    </lineage>
</organism>
<protein>
    <recommendedName>
        <fullName evidence="5">Pyruvate carboxylase</fullName>
    </recommendedName>
</protein>
<dbReference type="NCBIfam" id="NF006761">
    <property type="entry name" value="PRK09282.1"/>
    <property type="match status" value="1"/>
</dbReference>
<accession>A0A1B6KZ26</accession>
<dbReference type="CDD" id="cd07937">
    <property type="entry name" value="DRE_TIM_PC_TC_5S"/>
    <property type="match status" value="1"/>
</dbReference>
<dbReference type="EMBL" id="GEBQ01023279">
    <property type="protein sequence ID" value="JAT16698.1"/>
    <property type="molecule type" value="Transcribed_RNA"/>
</dbReference>
<dbReference type="AlphaFoldDB" id="A0A1B6KZ26"/>